<evidence type="ECO:0000259" key="4">
    <source>
        <dbReference type="PROSITE" id="PS50949"/>
    </source>
</evidence>
<keyword evidence="3" id="KW-0804">Transcription</keyword>
<reference evidence="5 6" key="1">
    <citation type="journal article" date="2014" name="Genome Announc.">
        <title>Complete Genome Sequence of Polychlorinated Biphenyl Degrader Comamonas testosteroni TK102 (NBRC 109938).</title>
        <authorList>
            <person name="Fukuda K."/>
            <person name="Hosoyama A."/>
            <person name="Tsuchikane K."/>
            <person name="Ohji S."/>
            <person name="Yamazoe A."/>
            <person name="Fujita N."/>
            <person name="Shintani M."/>
            <person name="Kimbara K."/>
        </authorList>
    </citation>
    <scope>NUCLEOTIDE SEQUENCE [LARGE SCALE GENOMIC DNA]</scope>
    <source>
        <strain evidence="5">TK102</strain>
    </source>
</reference>
<dbReference type="SUPFAM" id="SSF46785">
    <property type="entry name" value="Winged helix' DNA-binding domain"/>
    <property type="match status" value="1"/>
</dbReference>
<dbReference type="SUPFAM" id="SSF48008">
    <property type="entry name" value="GntR ligand-binding domain-like"/>
    <property type="match status" value="1"/>
</dbReference>
<proteinExistence type="predicted"/>
<evidence type="ECO:0000256" key="1">
    <source>
        <dbReference type="ARBA" id="ARBA00023015"/>
    </source>
</evidence>
<dbReference type="InterPro" id="IPR011711">
    <property type="entry name" value="GntR_C"/>
</dbReference>
<dbReference type="PANTHER" id="PTHR43537">
    <property type="entry name" value="TRANSCRIPTIONAL REGULATOR, GNTR FAMILY"/>
    <property type="match status" value="1"/>
</dbReference>
<dbReference type="GO" id="GO:0003677">
    <property type="term" value="F:DNA binding"/>
    <property type="evidence" value="ECO:0007669"/>
    <property type="project" value="UniProtKB-KW"/>
</dbReference>
<feature type="domain" description="HTH gntR-type" evidence="4">
    <location>
        <begin position="14"/>
        <end position="81"/>
    </location>
</feature>
<dbReference type="KEGG" id="ctes:O987_23570"/>
<gene>
    <name evidence="5" type="ORF">O987_23570</name>
</gene>
<dbReference type="InterPro" id="IPR036388">
    <property type="entry name" value="WH-like_DNA-bd_sf"/>
</dbReference>
<evidence type="ECO:0000313" key="5">
    <source>
        <dbReference type="EMBL" id="AIJ48795.1"/>
    </source>
</evidence>
<name>A0A076PY85_COMTE</name>
<dbReference type="PROSITE" id="PS50949">
    <property type="entry name" value="HTH_GNTR"/>
    <property type="match status" value="1"/>
</dbReference>
<dbReference type="SMART" id="SM00345">
    <property type="entry name" value="HTH_GNTR"/>
    <property type="match status" value="1"/>
</dbReference>
<evidence type="ECO:0000256" key="3">
    <source>
        <dbReference type="ARBA" id="ARBA00023163"/>
    </source>
</evidence>
<evidence type="ECO:0000256" key="2">
    <source>
        <dbReference type="ARBA" id="ARBA00023125"/>
    </source>
</evidence>
<dbReference type="Gene3D" id="1.10.10.10">
    <property type="entry name" value="Winged helix-like DNA-binding domain superfamily/Winged helix DNA-binding domain"/>
    <property type="match status" value="1"/>
</dbReference>
<keyword evidence="1" id="KW-0805">Transcription regulation</keyword>
<accession>A0A076PY85</accession>
<dbReference type="InterPro" id="IPR036390">
    <property type="entry name" value="WH_DNA-bd_sf"/>
</dbReference>
<dbReference type="InterPro" id="IPR008920">
    <property type="entry name" value="TF_FadR/GntR_C"/>
</dbReference>
<sequence>MPTGAFAKERRPSEDGASVIAATLEEDIVLGLLAPRVRLVEDELMERFAAKRHVVRDALARLESAGLLERRRNIGSMVKAFSRDEVIHLYEMRELLELEAMRRIALPLDRDALEQLRRIQAGHDAAIQQQEPRGIFRTNQEFHRLLFAQCGNVFLSQSIEDFARQTHAIRFGTLMSRERQLQSQQEHHELLAVLAQGEGSRERLIRLTAEHLVPPRDHYLKTQEALRP</sequence>
<organism evidence="5 6">
    <name type="scientific">Comamonas testosteroni TK102</name>
    <dbReference type="NCBI Taxonomy" id="1392005"/>
    <lineage>
        <taxon>Bacteria</taxon>
        <taxon>Pseudomonadati</taxon>
        <taxon>Pseudomonadota</taxon>
        <taxon>Betaproteobacteria</taxon>
        <taxon>Burkholderiales</taxon>
        <taxon>Comamonadaceae</taxon>
        <taxon>Comamonas</taxon>
    </lineage>
</organism>
<dbReference type="GO" id="GO:0003700">
    <property type="term" value="F:DNA-binding transcription factor activity"/>
    <property type="evidence" value="ECO:0007669"/>
    <property type="project" value="InterPro"/>
</dbReference>
<protein>
    <submittedName>
        <fullName evidence="5">GntR family transcriptional regulator</fullName>
    </submittedName>
</protein>
<evidence type="ECO:0000313" key="6">
    <source>
        <dbReference type="Proteomes" id="UP000028782"/>
    </source>
</evidence>
<dbReference type="Pfam" id="PF00392">
    <property type="entry name" value="GntR"/>
    <property type="match status" value="1"/>
</dbReference>
<dbReference type="Gene3D" id="1.20.120.530">
    <property type="entry name" value="GntR ligand-binding domain-like"/>
    <property type="match status" value="1"/>
</dbReference>
<dbReference type="SMART" id="SM00895">
    <property type="entry name" value="FCD"/>
    <property type="match status" value="1"/>
</dbReference>
<dbReference type="AlphaFoldDB" id="A0A076PY85"/>
<dbReference type="InterPro" id="IPR000524">
    <property type="entry name" value="Tscrpt_reg_HTH_GntR"/>
</dbReference>
<dbReference type="Pfam" id="PF07729">
    <property type="entry name" value="FCD"/>
    <property type="match status" value="1"/>
</dbReference>
<dbReference type="EMBL" id="CP006704">
    <property type="protein sequence ID" value="AIJ48795.1"/>
    <property type="molecule type" value="Genomic_DNA"/>
</dbReference>
<dbReference type="PANTHER" id="PTHR43537:SF49">
    <property type="entry name" value="TRANSCRIPTIONAL REGULATORY PROTEIN"/>
    <property type="match status" value="1"/>
</dbReference>
<keyword evidence="2" id="KW-0238">DNA-binding</keyword>
<dbReference type="Proteomes" id="UP000028782">
    <property type="component" value="Chromosome"/>
</dbReference>
<dbReference type="HOGENOM" id="CLU_017584_5_1_4"/>